<dbReference type="PANTHER" id="PTHR46780">
    <property type="entry name" value="PROTEIN EVA-1"/>
    <property type="match status" value="1"/>
</dbReference>
<dbReference type="PROSITE" id="PS50227">
    <property type="entry name" value="G_PROTEIN_RECEP_F2_3"/>
    <property type="match status" value="1"/>
</dbReference>
<reference evidence="3" key="1">
    <citation type="submission" date="2022-11" db="UniProtKB">
        <authorList>
            <consortium name="WormBaseParasite"/>
        </authorList>
    </citation>
    <scope>IDENTIFICATION</scope>
</reference>
<dbReference type="Proteomes" id="UP000887577">
    <property type="component" value="Unplaced"/>
</dbReference>
<evidence type="ECO:0000259" key="1">
    <source>
        <dbReference type="PROSITE" id="PS50227"/>
    </source>
</evidence>
<dbReference type="Pfam" id="PF02793">
    <property type="entry name" value="HRM"/>
    <property type="match status" value="1"/>
</dbReference>
<dbReference type="Gene3D" id="2.60.120.740">
    <property type="match status" value="1"/>
</dbReference>
<dbReference type="InterPro" id="IPR000922">
    <property type="entry name" value="Lectin_gal-bd_dom"/>
</dbReference>
<dbReference type="InterPro" id="IPR001879">
    <property type="entry name" value="GPCR_2_extracellular_dom"/>
</dbReference>
<dbReference type="Pfam" id="PF02140">
    <property type="entry name" value="SUEL_Lectin"/>
    <property type="match status" value="1"/>
</dbReference>
<organism evidence="2 3">
    <name type="scientific">Panagrolaimus superbus</name>
    <dbReference type="NCBI Taxonomy" id="310955"/>
    <lineage>
        <taxon>Eukaryota</taxon>
        <taxon>Metazoa</taxon>
        <taxon>Ecdysozoa</taxon>
        <taxon>Nematoda</taxon>
        <taxon>Chromadorea</taxon>
        <taxon>Rhabditida</taxon>
        <taxon>Tylenchina</taxon>
        <taxon>Panagrolaimomorpha</taxon>
        <taxon>Panagrolaimoidea</taxon>
        <taxon>Panagrolaimidae</taxon>
        <taxon>Panagrolaimus</taxon>
    </lineage>
</organism>
<sequence>MAVSSKAFGDECPGTPKCQSKAKCDVKVTNEEFGDVCPETSKYLEVRYICVTPPATTTTTTTTPIPTTTTTSLSTTASNENAIKSSLTSSVPTSAPKFCQPKYERHVQFPKTESGTNAKTACPVNTDGLAEWFCSIDGKWEGSPDLSNCISIWIKKLDADIQNSPEDSLIQLEALKEIHTHSKRQQLVGGELIKISSIIEKVVVNYANIMKSVIPSKENHHKNLEMNKVIY</sequence>
<protein>
    <submittedName>
        <fullName evidence="3">G-protein coupled receptors family 2 profile 1 domain-containing protein</fullName>
    </submittedName>
</protein>
<dbReference type="SMART" id="SM00008">
    <property type="entry name" value="HormR"/>
    <property type="match status" value="1"/>
</dbReference>
<dbReference type="AlphaFoldDB" id="A0A914YIC4"/>
<keyword evidence="2" id="KW-1185">Reference proteome</keyword>
<accession>A0A914YIC4</accession>
<evidence type="ECO:0000313" key="3">
    <source>
        <dbReference type="WBParaSite" id="PSU_v2.g19247.t1"/>
    </source>
</evidence>
<evidence type="ECO:0000313" key="2">
    <source>
        <dbReference type="Proteomes" id="UP000887577"/>
    </source>
</evidence>
<name>A0A914YIC4_9BILA</name>
<dbReference type="GO" id="GO:0004930">
    <property type="term" value="F:G protein-coupled receptor activity"/>
    <property type="evidence" value="ECO:0007669"/>
    <property type="project" value="InterPro"/>
</dbReference>
<dbReference type="WBParaSite" id="PSU_v2.g19247.t1">
    <property type="protein sequence ID" value="PSU_v2.g19247.t1"/>
    <property type="gene ID" value="PSU_v2.g19247"/>
</dbReference>
<feature type="domain" description="G-protein coupled receptors family 2 profile 1" evidence="1">
    <location>
        <begin position="98"/>
        <end position="153"/>
    </location>
</feature>
<dbReference type="GO" id="GO:0030246">
    <property type="term" value="F:carbohydrate binding"/>
    <property type="evidence" value="ECO:0007669"/>
    <property type="project" value="InterPro"/>
</dbReference>
<proteinExistence type="predicted"/>
<dbReference type="InterPro" id="IPR043159">
    <property type="entry name" value="Lectin_gal-bd_sf"/>
</dbReference>
<dbReference type="GO" id="GO:0016020">
    <property type="term" value="C:membrane"/>
    <property type="evidence" value="ECO:0007669"/>
    <property type="project" value="InterPro"/>
</dbReference>
<dbReference type="Gene3D" id="4.10.1240.10">
    <property type="entry name" value="GPCR, family 2, extracellular hormone receptor domain"/>
    <property type="match status" value="1"/>
</dbReference>
<dbReference type="SUPFAM" id="SSF111418">
    <property type="entry name" value="Hormone receptor domain"/>
    <property type="match status" value="1"/>
</dbReference>
<dbReference type="InterPro" id="IPR036445">
    <property type="entry name" value="GPCR_2_extracell_dom_sf"/>
</dbReference>